<evidence type="ECO:0000313" key="2">
    <source>
        <dbReference type="EMBL" id="EJW94423.1"/>
    </source>
</evidence>
<proteinExistence type="predicted"/>
<dbReference type="PANTHER" id="PTHR33678">
    <property type="entry name" value="BLL1576 PROTEIN"/>
    <property type="match status" value="1"/>
</dbReference>
<protein>
    <submittedName>
        <fullName evidence="2">Transposase IS66</fullName>
    </submittedName>
</protein>
<dbReference type="InterPro" id="IPR004291">
    <property type="entry name" value="Transposase_IS66_central"/>
</dbReference>
<dbReference type="AlphaFoldDB" id="J9FJ22"/>
<sequence length="196" mass="22567">MEYTRRKNPVYLSPKIKALVVYLNIVMCMPYNRIKSFLHDVMHIDISEGSIRNFIEDAGDKADEVCERIASKLTKSPVAGADESGFYVNGKLHWAWILQNPKLTLTWIAKGRSAKEMDDRFGENALKNTVLTTDRHSAYFSMNVKGHQICIAHLLRNLKYLNELDKTQNWSSRLQELLRNAVHWRNTNPETVADTS</sequence>
<name>J9FJ22_9ZZZZ</name>
<comment type="caution">
    <text evidence="2">The sequence shown here is derived from an EMBL/GenBank/DDBJ whole genome shotgun (WGS) entry which is preliminary data.</text>
</comment>
<organism evidence="2">
    <name type="scientific">gut metagenome</name>
    <dbReference type="NCBI Taxonomy" id="749906"/>
    <lineage>
        <taxon>unclassified sequences</taxon>
        <taxon>metagenomes</taxon>
        <taxon>organismal metagenomes</taxon>
    </lineage>
</organism>
<dbReference type="Pfam" id="PF03050">
    <property type="entry name" value="DDE_Tnp_IS66"/>
    <property type="match status" value="1"/>
</dbReference>
<dbReference type="EMBL" id="AMCI01006385">
    <property type="protein sequence ID" value="EJW94423.1"/>
    <property type="molecule type" value="Genomic_DNA"/>
</dbReference>
<dbReference type="PANTHER" id="PTHR33678:SF2">
    <property type="match status" value="1"/>
</dbReference>
<feature type="non-terminal residue" evidence="2">
    <location>
        <position position="196"/>
    </location>
</feature>
<reference evidence="2" key="1">
    <citation type="journal article" date="2012" name="PLoS ONE">
        <title>Gene sets for utilization of primary and secondary nutrition supplies in the distal gut of endangered iberian lynx.</title>
        <authorList>
            <person name="Alcaide M."/>
            <person name="Messina E."/>
            <person name="Richter M."/>
            <person name="Bargiela R."/>
            <person name="Peplies J."/>
            <person name="Huws S.A."/>
            <person name="Newbold C.J."/>
            <person name="Golyshin P.N."/>
            <person name="Simon M.A."/>
            <person name="Lopez G."/>
            <person name="Yakimov M.M."/>
            <person name="Ferrer M."/>
        </authorList>
    </citation>
    <scope>NUCLEOTIDE SEQUENCE</scope>
</reference>
<feature type="domain" description="Transposase IS66 central" evidence="1">
    <location>
        <begin position="11"/>
        <end position="181"/>
    </location>
</feature>
<gene>
    <name evidence="2" type="ORF">EVA_17470</name>
</gene>
<evidence type="ECO:0000259" key="1">
    <source>
        <dbReference type="Pfam" id="PF03050"/>
    </source>
</evidence>
<dbReference type="InterPro" id="IPR052344">
    <property type="entry name" value="Transposase-related"/>
</dbReference>
<accession>J9FJ22</accession>